<evidence type="ECO:0000256" key="1">
    <source>
        <dbReference type="SAM" id="MobiDB-lite"/>
    </source>
</evidence>
<keyword evidence="3" id="KW-1185">Reference proteome</keyword>
<dbReference type="Proteomes" id="UP000324222">
    <property type="component" value="Unassembled WGS sequence"/>
</dbReference>
<proteinExistence type="predicted"/>
<reference evidence="2 3" key="1">
    <citation type="submission" date="2019-05" db="EMBL/GenBank/DDBJ databases">
        <title>Another draft genome of Portunus trituberculatus and its Hox gene families provides insights of decapod evolution.</title>
        <authorList>
            <person name="Jeong J.-H."/>
            <person name="Song I."/>
            <person name="Kim S."/>
            <person name="Choi T."/>
            <person name="Kim D."/>
            <person name="Ryu S."/>
            <person name="Kim W."/>
        </authorList>
    </citation>
    <scope>NUCLEOTIDE SEQUENCE [LARGE SCALE GENOMIC DNA]</scope>
    <source>
        <tissue evidence="2">Muscle</tissue>
    </source>
</reference>
<dbReference type="OrthoDB" id="6378238at2759"/>
<name>A0A5B7ESS3_PORTR</name>
<feature type="region of interest" description="Disordered" evidence="1">
    <location>
        <begin position="163"/>
        <end position="223"/>
    </location>
</feature>
<gene>
    <name evidence="2" type="ORF">E2C01_029742</name>
</gene>
<evidence type="ECO:0000313" key="2">
    <source>
        <dbReference type="EMBL" id="MPC36288.1"/>
    </source>
</evidence>
<dbReference type="EMBL" id="VSRR010003474">
    <property type="protein sequence ID" value="MPC36288.1"/>
    <property type="molecule type" value="Genomic_DNA"/>
</dbReference>
<dbReference type="PRINTS" id="PR01217">
    <property type="entry name" value="PRICHEXTENSN"/>
</dbReference>
<sequence>MCITLRRSWSTGEDWRLPGQFAAPGPPGGHALAFLLVLRQAMANLRPTPPCPPPSCPTHFPADLRDVAAVFLRTGATTGPLQLPYMGPYCVLHRGKKYVTLEIKGHLYVASRDRVKAAHLPPTPPAVPSLLPKQHLPPVVEPLRLSHPREVALLCLPPRGATAGIPVTSEQGSSPRPLADHEPPASPQPPPPTPPVSQPPSPPPVSPLLPATQPIVHSPSPPITSLGVITHFGRLSQPPNFFQAS</sequence>
<evidence type="ECO:0000313" key="3">
    <source>
        <dbReference type="Proteomes" id="UP000324222"/>
    </source>
</evidence>
<accession>A0A5B7ESS3</accession>
<dbReference type="PANTHER" id="PTHR38681">
    <property type="entry name" value="RETROVIRUS-RELATED POL POLYPROTEIN FROM TRANSPOSON 412-LIKE PROTEIN-RELATED"/>
    <property type="match status" value="1"/>
</dbReference>
<dbReference type="AlphaFoldDB" id="A0A5B7ESS3"/>
<feature type="compositionally biased region" description="Pro residues" evidence="1">
    <location>
        <begin position="184"/>
        <end position="207"/>
    </location>
</feature>
<protein>
    <submittedName>
        <fullName evidence="2">Uncharacterized protein</fullName>
    </submittedName>
</protein>
<organism evidence="2 3">
    <name type="scientific">Portunus trituberculatus</name>
    <name type="common">Swimming crab</name>
    <name type="synonym">Neptunus trituberculatus</name>
    <dbReference type="NCBI Taxonomy" id="210409"/>
    <lineage>
        <taxon>Eukaryota</taxon>
        <taxon>Metazoa</taxon>
        <taxon>Ecdysozoa</taxon>
        <taxon>Arthropoda</taxon>
        <taxon>Crustacea</taxon>
        <taxon>Multicrustacea</taxon>
        <taxon>Malacostraca</taxon>
        <taxon>Eumalacostraca</taxon>
        <taxon>Eucarida</taxon>
        <taxon>Decapoda</taxon>
        <taxon>Pleocyemata</taxon>
        <taxon>Brachyura</taxon>
        <taxon>Eubrachyura</taxon>
        <taxon>Portunoidea</taxon>
        <taxon>Portunidae</taxon>
        <taxon>Portuninae</taxon>
        <taxon>Portunus</taxon>
    </lineage>
</organism>
<dbReference type="PANTHER" id="PTHR38681:SF1">
    <property type="entry name" value="RETROVIRUS-RELATED POL POLYPROTEIN FROM TRANSPOSON 412-LIKE PROTEIN"/>
    <property type="match status" value="1"/>
</dbReference>
<comment type="caution">
    <text evidence="2">The sequence shown here is derived from an EMBL/GenBank/DDBJ whole genome shotgun (WGS) entry which is preliminary data.</text>
</comment>